<dbReference type="Gene3D" id="3.30.160.880">
    <property type="entry name" value="Cell division protein ZapA protomer, N-terminal domain"/>
    <property type="match status" value="1"/>
</dbReference>
<dbReference type="GO" id="GO:0030428">
    <property type="term" value="C:cell septum"/>
    <property type="evidence" value="ECO:0007669"/>
    <property type="project" value="TreeGrafter"/>
</dbReference>
<evidence type="ECO:0000256" key="7">
    <source>
        <dbReference type="ARBA" id="ARBA00024910"/>
    </source>
</evidence>
<keyword evidence="6" id="KW-0131">Cell cycle</keyword>
<comment type="subcellular location">
    <subcellularLocation>
        <location evidence="1">Cytoplasm</location>
    </subcellularLocation>
</comment>
<dbReference type="PANTHER" id="PTHR34981">
    <property type="entry name" value="CELL DIVISION PROTEIN ZAPA"/>
    <property type="match status" value="1"/>
</dbReference>
<dbReference type="EMBL" id="LC066370">
    <property type="protein sequence ID" value="BAT25770.1"/>
    <property type="molecule type" value="Genomic_DNA"/>
</dbReference>
<dbReference type="GO" id="GO:0000921">
    <property type="term" value="P:septin ring assembly"/>
    <property type="evidence" value="ECO:0007669"/>
    <property type="project" value="TreeGrafter"/>
</dbReference>
<evidence type="ECO:0000256" key="8">
    <source>
        <dbReference type="ARBA" id="ARBA00026068"/>
    </source>
</evidence>
<evidence type="ECO:0000256" key="9">
    <source>
        <dbReference type="ARBA" id="ARBA00033158"/>
    </source>
</evidence>
<reference evidence="10" key="1">
    <citation type="journal article" date="2015" name="Proc. Natl. Acad. Sci. U.S.A.">
        <title>Bacterial clade with the ribosomal RNA operon on a small plasmid rather than the chromosome.</title>
        <authorList>
            <person name="Anda M."/>
            <person name="Ohtsubo Y."/>
            <person name="Okubo T."/>
            <person name="Sugawara M."/>
            <person name="Nagata Y."/>
            <person name="Tsuda M."/>
            <person name="Minamisawa K."/>
            <person name="Mitsui H."/>
        </authorList>
    </citation>
    <scope>NUCLEOTIDE SEQUENCE</scope>
    <source>
        <strain evidence="10">DSM 21988</strain>
    </source>
</reference>
<organism evidence="10">
    <name type="scientific">Aureimonas altamirensis</name>
    <dbReference type="NCBI Taxonomy" id="370622"/>
    <lineage>
        <taxon>Bacteria</taxon>
        <taxon>Pseudomonadati</taxon>
        <taxon>Pseudomonadota</taxon>
        <taxon>Alphaproteobacteria</taxon>
        <taxon>Hyphomicrobiales</taxon>
        <taxon>Aurantimonadaceae</taxon>
        <taxon>Aureimonas</taxon>
    </lineage>
</organism>
<evidence type="ECO:0000256" key="3">
    <source>
        <dbReference type="ARBA" id="ARBA00022490"/>
    </source>
</evidence>
<dbReference type="InterPro" id="IPR042233">
    <property type="entry name" value="Cell_div_ZapA_N"/>
</dbReference>
<evidence type="ECO:0000256" key="4">
    <source>
        <dbReference type="ARBA" id="ARBA00022618"/>
    </source>
</evidence>
<dbReference type="GO" id="GO:0032153">
    <property type="term" value="C:cell division site"/>
    <property type="evidence" value="ECO:0007669"/>
    <property type="project" value="TreeGrafter"/>
</dbReference>
<dbReference type="GO" id="GO:0000917">
    <property type="term" value="P:division septum assembly"/>
    <property type="evidence" value="ECO:0007669"/>
    <property type="project" value="UniProtKB-KW"/>
</dbReference>
<keyword evidence="3" id="KW-0963">Cytoplasm</keyword>
<evidence type="ECO:0000256" key="5">
    <source>
        <dbReference type="ARBA" id="ARBA00023210"/>
    </source>
</evidence>
<comment type="function">
    <text evidence="7">Activator of cell division through the inhibition of FtsZ GTPase activity, therefore promoting FtsZ assembly into bundles of protofilaments necessary for the formation of the division Z ring. It is recruited early at mid-cell but it is not essential for cell division.</text>
</comment>
<evidence type="ECO:0000256" key="2">
    <source>
        <dbReference type="ARBA" id="ARBA00015195"/>
    </source>
</evidence>
<dbReference type="AlphaFoldDB" id="A0A0P0YWF3"/>
<sequence length="121" mass="13446">MTMPQIVVTIDGKAYRMACAEGEEDHLLSLGAKLDERVVELRSSFGEIGDQRLTVMAAIMTMDELSETKARLSALESEMASLRDAQDKTRNGREVLIETMNGMSEAIERVALKLERAGEKR</sequence>
<dbReference type="InterPro" id="IPR007838">
    <property type="entry name" value="Cell_div_ZapA-like"/>
</dbReference>
<evidence type="ECO:0000256" key="6">
    <source>
        <dbReference type="ARBA" id="ARBA00023306"/>
    </source>
</evidence>
<dbReference type="Pfam" id="PF05164">
    <property type="entry name" value="ZapA"/>
    <property type="match status" value="1"/>
</dbReference>
<keyword evidence="4" id="KW-0132">Cell division</keyword>
<dbReference type="GO" id="GO:0043093">
    <property type="term" value="P:FtsZ-dependent cytokinesis"/>
    <property type="evidence" value="ECO:0007669"/>
    <property type="project" value="TreeGrafter"/>
</dbReference>
<name>A0A0P0YWF3_9HYPH</name>
<evidence type="ECO:0000313" key="10">
    <source>
        <dbReference type="EMBL" id="BAT25770.1"/>
    </source>
</evidence>
<comment type="subunit">
    <text evidence="8">Homodimer. Interacts with FtsZ.</text>
</comment>
<evidence type="ECO:0000256" key="1">
    <source>
        <dbReference type="ARBA" id="ARBA00004496"/>
    </source>
</evidence>
<dbReference type="PANTHER" id="PTHR34981:SF1">
    <property type="entry name" value="CELL DIVISION PROTEIN ZAPA"/>
    <property type="match status" value="1"/>
</dbReference>
<proteinExistence type="predicted"/>
<keyword evidence="5" id="KW-0717">Septation</keyword>
<accession>A0A0P0YWF3</accession>
<dbReference type="InterPro" id="IPR036192">
    <property type="entry name" value="Cell_div_ZapA-like_sf"/>
</dbReference>
<dbReference type="SUPFAM" id="SSF102829">
    <property type="entry name" value="Cell division protein ZapA-like"/>
    <property type="match status" value="1"/>
</dbReference>
<protein>
    <recommendedName>
        <fullName evidence="2">Cell division protein ZapA</fullName>
    </recommendedName>
    <alternativeName>
        <fullName evidence="9">Z ring-associated protein ZapA</fullName>
    </alternativeName>
</protein>
<dbReference type="GO" id="GO:0005829">
    <property type="term" value="C:cytosol"/>
    <property type="evidence" value="ECO:0007669"/>
    <property type="project" value="TreeGrafter"/>
</dbReference>